<dbReference type="VEuPathDB" id="FungiDB:F9C07_7408"/>
<organism evidence="1 2">
    <name type="scientific">Aspergillus flavus (strain ATCC 200026 / FGSC A1120 / IAM 13836 / NRRL 3357 / JCM 12722 / SRRC 167)</name>
    <dbReference type="NCBI Taxonomy" id="332952"/>
    <lineage>
        <taxon>Eukaryota</taxon>
        <taxon>Fungi</taxon>
        <taxon>Dikarya</taxon>
        <taxon>Ascomycota</taxon>
        <taxon>Pezizomycotina</taxon>
        <taxon>Eurotiomycetes</taxon>
        <taxon>Eurotiomycetidae</taxon>
        <taxon>Eurotiales</taxon>
        <taxon>Aspergillaceae</taxon>
        <taxon>Aspergillus</taxon>
        <taxon>Aspergillus subgen. Circumdati</taxon>
    </lineage>
</organism>
<evidence type="ECO:0000313" key="2">
    <source>
        <dbReference type="Proteomes" id="UP000596276"/>
    </source>
</evidence>
<evidence type="ECO:0000313" key="1">
    <source>
        <dbReference type="EMBL" id="QRD86563.1"/>
    </source>
</evidence>
<gene>
    <name evidence="1" type="ORF">F9C07_7408</name>
</gene>
<keyword evidence="2" id="KW-1185">Reference proteome</keyword>
<proteinExistence type="predicted"/>
<dbReference type="EMBL" id="CP044620">
    <property type="protein sequence ID" value="QRD86563.1"/>
    <property type="molecule type" value="Genomic_DNA"/>
</dbReference>
<protein>
    <submittedName>
        <fullName evidence="1">Uncharacterized protein</fullName>
    </submittedName>
</protein>
<name>A0A7U2QVQ2_ASPFN</name>
<sequence length="64" mass="7334">MVEIGNEDVDESEDKNEGWGLMILLCDQQERGRRGVFMHSLMTSTIPFPLDPELHCSHVNFSLE</sequence>
<accession>A0A7U2QVQ2</accession>
<dbReference type="AlphaFoldDB" id="A0A7U2QVQ2"/>
<reference evidence="2" key="1">
    <citation type="journal article" date="2021" name="G3 (Bethesda)">
        <title>Chromosome assembled and annotated genome sequence of Aspergillus flavus NRRL 3357.</title>
        <authorList>
            <person name="Skerker J.M."/>
            <person name="Pianalto K.M."/>
            <person name="Mondo S.J."/>
            <person name="Yang K."/>
            <person name="Arkin A.P."/>
            <person name="Keller N.P."/>
            <person name="Grigoriev I.V."/>
            <person name="Louise Glass N.L."/>
        </authorList>
    </citation>
    <scope>NUCLEOTIDE SEQUENCE [LARGE SCALE GENOMIC DNA]</scope>
    <source>
        <strain evidence="2">ATCC 200026 / FGSC A1120 / IAM 13836 / NRRL 3357 / JCM 12722 / SRRC 167</strain>
    </source>
</reference>
<dbReference type="Proteomes" id="UP000596276">
    <property type="component" value="Chromosome 3"/>
</dbReference>